<keyword evidence="2" id="KW-0472">Membrane</keyword>
<reference evidence="3 4" key="2">
    <citation type="journal article" date="2013" name="Plant Cell Physiol.">
        <title>Rice Annotation Project Database (RAP-DB): an integrative and interactive database for rice genomics.</title>
        <authorList>
            <person name="Sakai H."/>
            <person name="Lee S.S."/>
            <person name="Tanaka T."/>
            <person name="Numa H."/>
            <person name="Kim J."/>
            <person name="Kawahara Y."/>
            <person name="Wakimoto H."/>
            <person name="Yang C.C."/>
            <person name="Iwamoto M."/>
            <person name="Abe T."/>
            <person name="Yamada Y."/>
            <person name="Muto A."/>
            <person name="Inokuchi H."/>
            <person name="Ikemura T."/>
            <person name="Matsumoto T."/>
            <person name="Sasaki T."/>
            <person name="Itoh T."/>
        </authorList>
    </citation>
    <scope>NUCLEOTIDE SEQUENCE [LARGE SCALE GENOMIC DNA]</scope>
    <source>
        <strain evidence="4">cv. Nipponbare</strain>
    </source>
</reference>
<evidence type="ECO:0000256" key="2">
    <source>
        <dbReference type="SAM" id="Phobius"/>
    </source>
</evidence>
<dbReference type="STRING" id="39947.A0A0P0XVH2"/>
<feature type="transmembrane region" description="Helical" evidence="2">
    <location>
        <begin position="16"/>
        <end position="35"/>
    </location>
</feature>
<reference evidence="3 4" key="3">
    <citation type="journal article" date="2013" name="Rice">
        <title>Improvement of the Oryza sativa Nipponbare reference genome using next generation sequence and optical map data.</title>
        <authorList>
            <person name="Kawahara Y."/>
            <person name="de la Bastide M."/>
            <person name="Hamilton J.P."/>
            <person name="Kanamori H."/>
            <person name="McCombie W.R."/>
            <person name="Ouyang S."/>
            <person name="Schwartz D.C."/>
            <person name="Tanaka T."/>
            <person name="Wu J."/>
            <person name="Zhou S."/>
            <person name="Childs K.L."/>
            <person name="Davidson R.M."/>
            <person name="Lin H."/>
            <person name="Quesada-Ocampo L."/>
            <person name="Vaillancourt B."/>
            <person name="Sakai H."/>
            <person name="Lee S.S."/>
            <person name="Kim J."/>
            <person name="Numa H."/>
            <person name="Itoh T."/>
            <person name="Buell C.R."/>
            <person name="Matsumoto T."/>
        </authorList>
    </citation>
    <scope>NUCLEOTIDE SEQUENCE [LARGE SCALE GENOMIC DNA]</scope>
    <source>
        <strain evidence="4">cv. Nipponbare</strain>
    </source>
</reference>
<dbReference type="InParanoid" id="A0A0P0XVH2"/>
<gene>
    <name evidence="3" type="ordered locus">Os10g0483700</name>
    <name evidence="3" type="ORF">OSNPB_100483700</name>
</gene>
<evidence type="ECO:0000256" key="1">
    <source>
        <dbReference type="SAM" id="MobiDB-lite"/>
    </source>
</evidence>
<feature type="region of interest" description="Disordered" evidence="1">
    <location>
        <begin position="64"/>
        <end position="140"/>
    </location>
</feature>
<feature type="non-terminal residue" evidence="3">
    <location>
        <position position="1"/>
    </location>
</feature>
<protein>
    <submittedName>
        <fullName evidence="3">Os10g0483700 protein</fullName>
    </submittedName>
</protein>
<organism evidence="3 4">
    <name type="scientific">Oryza sativa subsp. japonica</name>
    <name type="common">Rice</name>
    <dbReference type="NCBI Taxonomy" id="39947"/>
    <lineage>
        <taxon>Eukaryota</taxon>
        <taxon>Viridiplantae</taxon>
        <taxon>Streptophyta</taxon>
        <taxon>Embryophyta</taxon>
        <taxon>Tracheophyta</taxon>
        <taxon>Spermatophyta</taxon>
        <taxon>Magnoliopsida</taxon>
        <taxon>Liliopsida</taxon>
        <taxon>Poales</taxon>
        <taxon>Poaceae</taxon>
        <taxon>BOP clade</taxon>
        <taxon>Oryzoideae</taxon>
        <taxon>Oryzeae</taxon>
        <taxon>Oryzinae</taxon>
        <taxon>Oryza</taxon>
        <taxon>Oryza sativa</taxon>
    </lineage>
</organism>
<evidence type="ECO:0000313" key="3">
    <source>
        <dbReference type="EMBL" id="BAT11361.1"/>
    </source>
</evidence>
<dbReference type="Proteomes" id="UP000059680">
    <property type="component" value="Chromosome 10"/>
</dbReference>
<keyword evidence="2" id="KW-1133">Transmembrane helix</keyword>
<name>A0A0P0XVH2_ORYSJ</name>
<accession>A0A0P0XVH2</accession>
<keyword evidence="2" id="KW-0812">Transmembrane</keyword>
<proteinExistence type="predicted"/>
<feature type="transmembrane region" description="Helical" evidence="2">
    <location>
        <begin position="41"/>
        <end position="62"/>
    </location>
</feature>
<evidence type="ECO:0000313" key="4">
    <source>
        <dbReference type="Proteomes" id="UP000059680"/>
    </source>
</evidence>
<dbReference type="EMBL" id="AP014966">
    <property type="protein sequence ID" value="BAT11361.1"/>
    <property type="molecule type" value="Genomic_DNA"/>
</dbReference>
<dbReference type="AlphaFoldDB" id="A0A0P0XVH2"/>
<feature type="compositionally biased region" description="Gly residues" evidence="1">
    <location>
        <begin position="65"/>
        <end position="90"/>
    </location>
</feature>
<reference evidence="4" key="1">
    <citation type="journal article" date="2005" name="Nature">
        <title>The map-based sequence of the rice genome.</title>
        <authorList>
            <consortium name="International rice genome sequencing project (IRGSP)"/>
            <person name="Matsumoto T."/>
            <person name="Wu J."/>
            <person name="Kanamori H."/>
            <person name="Katayose Y."/>
            <person name="Fujisawa M."/>
            <person name="Namiki N."/>
            <person name="Mizuno H."/>
            <person name="Yamamoto K."/>
            <person name="Antonio B.A."/>
            <person name="Baba T."/>
            <person name="Sakata K."/>
            <person name="Nagamura Y."/>
            <person name="Aoki H."/>
            <person name="Arikawa K."/>
            <person name="Arita K."/>
            <person name="Bito T."/>
            <person name="Chiden Y."/>
            <person name="Fujitsuka N."/>
            <person name="Fukunaka R."/>
            <person name="Hamada M."/>
            <person name="Harada C."/>
            <person name="Hayashi A."/>
            <person name="Hijishita S."/>
            <person name="Honda M."/>
            <person name="Hosokawa S."/>
            <person name="Ichikawa Y."/>
            <person name="Idonuma A."/>
            <person name="Iijima M."/>
            <person name="Ikeda M."/>
            <person name="Ikeno M."/>
            <person name="Ito K."/>
            <person name="Ito S."/>
            <person name="Ito T."/>
            <person name="Ito Y."/>
            <person name="Ito Y."/>
            <person name="Iwabuchi A."/>
            <person name="Kamiya K."/>
            <person name="Karasawa W."/>
            <person name="Kurita K."/>
            <person name="Katagiri S."/>
            <person name="Kikuta A."/>
            <person name="Kobayashi H."/>
            <person name="Kobayashi N."/>
            <person name="Machita K."/>
            <person name="Maehara T."/>
            <person name="Masukawa M."/>
            <person name="Mizubayashi T."/>
            <person name="Mukai Y."/>
            <person name="Nagasaki H."/>
            <person name="Nagata Y."/>
            <person name="Naito S."/>
            <person name="Nakashima M."/>
            <person name="Nakama Y."/>
            <person name="Nakamichi Y."/>
            <person name="Nakamura M."/>
            <person name="Meguro A."/>
            <person name="Negishi M."/>
            <person name="Ohta I."/>
            <person name="Ohta T."/>
            <person name="Okamoto M."/>
            <person name="Ono N."/>
            <person name="Saji S."/>
            <person name="Sakaguchi M."/>
            <person name="Sakai K."/>
            <person name="Shibata M."/>
            <person name="Shimokawa T."/>
            <person name="Song J."/>
            <person name="Takazaki Y."/>
            <person name="Terasawa K."/>
            <person name="Tsugane M."/>
            <person name="Tsuji K."/>
            <person name="Ueda S."/>
            <person name="Waki K."/>
            <person name="Yamagata H."/>
            <person name="Yamamoto M."/>
            <person name="Yamamoto S."/>
            <person name="Yamane H."/>
            <person name="Yoshiki S."/>
            <person name="Yoshihara R."/>
            <person name="Yukawa K."/>
            <person name="Zhong H."/>
            <person name="Yano M."/>
            <person name="Yuan Q."/>
            <person name="Ouyang S."/>
            <person name="Liu J."/>
            <person name="Jones K.M."/>
            <person name="Gansberger K."/>
            <person name="Moffat K."/>
            <person name="Hill J."/>
            <person name="Bera J."/>
            <person name="Fadrosh D."/>
            <person name="Jin S."/>
            <person name="Johri S."/>
            <person name="Kim M."/>
            <person name="Overton L."/>
            <person name="Reardon M."/>
            <person name="Tsitrin T."/>
            <person name="Vuong H."/>
            <person name="Weaver B."/>
            <person name="Ciecko A."/>
            <person name="Tallon L."/>
            <person name="Jackson J."/>
            <person name="Pai G."/>
            <person name="Aken S.V."/>
            <person name="Utterback T."/>
            <person name="Reidmuller S."/>
            <person name="Feldblyum T."/>
            <person name="Hsiao J."/>
            <person name="Zismann V."/>
            <person name="Iobst S."/>
            <person name="de Vazeille A.R."/>
            <person name="Buell C.R."/>
            <person name="Ying K."/>
            <person name="Li Y."/>
            <person name="Lu T."/>
            <person name="Huang Y."/>
            <person name="Zhao Q."/>
            <person name="Feng Q."/>
            <person name="Zhang L."/>
            <person name="Zhu J."/>
            <person name="Weng Q."/>
            <person name="Mu J."/>
            <person name="Lu Y."/>
            <person name="Fan D."/>
            <person name="Liu Y."/>
            <person name="Guan J."/>
            <person name="Zhang Y."/>
            <person name="Yu S."/>
            <person name="Liu X."/>
            <person name="Zhang Y."/>
            <person name="Hong G."/>
            <person name="Han B."/>
            <person name="Choisne N."/>
            <person name="Demange N."/>
            <person name="Orjeda G."/>
            <person name="Samain S."/>
            <person name="Cattolico L."/>
            <person name="Pelletier E."/>
            <person name="Couloux A."/>
            <person name="Segurens B."/>
            <person name="Wincker P."/>
            <person name="D'Hont A."/>
            <person name="Scarpelli C."/>
            <person name="Weissenbach J."/>
            <person name="Salanoubat M."/>
            <person name="Quetier F."/>
            <person name="Yu Y."/>
            <person name="Kim H.R."/>
            <person name="Rambo T."/>
            <person name="Currie J."/>
            <person name="Collura K."/>
            <person name="Luo M."/>
            <person name="Yang T."/>
            <person name="Ammiraju J.S.S."/>
            <person name="Engler F."/>
            <person name="Soderlund C."/>
            <person name="Wing R.A."/>
            <person name="Palmer L.E."/>
            <person name="de la Bastide M."/>
            <person name="Spiegel L."/>
            <person name="Nascimento L."/>
            <person name="Zutavern T."/>
            <person name="O'Shaughnessy A."/>
            <person name="Dike S."/>
            <person name="Dedhia N."/>
            <person name="Preston R."/>
            <person name="Balija V."/>
            <person name="McCombie W.R."/>
            <person name="Chow T."/>
            <person name="Chen H."/>
            <person name="Chung M."/>
            <person name="Chen C."/>
            <person name="Shaw J."/>
            <person name="Wu H."/>
            <person name="Hsiao K."/>
            <person name="Chao Y."/>
            <person name="Chu M."/>
            <person name="Cheng C."/>
            <person name="Hour A."/>
            <person name="Lee P."/>
            <person name="Lin S."/>
            <person name="Lin Y."/>
            <person name="Liou J."/>
            <person name="Liu S."/>
            <person name="Hsing Y."/>
            <person name="Raghuvanshi S."/>
            <person name="Mohanty A."/>
            <person name="Bharti A.K."/>
            <person name="Gaur A."/>
            <person name="Gupta V."/>
            <person name="Kumar D."/>
            <person name="Ravi V."/>
            <person name="Vij S."/>
            <person name="Kapur A."/>
            <person name="Khurana P."/>
            <person name="Khurana P."/>
            <person name="Khurana J.P."/>
            <person name="Tyagi A.K."/>
            <person name="Gaikwad K."/>
            <person name="Singh A."/>
            <person name="Dalal V."/>
            <person name="Srivastava S."/>
            <person name="Dixit A."/>
            <person name="Pal A.K."/>
            <person name="Ghazi I.A."/>
            <person name="Yadav M."/>
            <person name="Pandit A."/>
            <person name="Bhargava A."/>
            <person name="Sureshbabu K."/>
            <person name="Batra K."/>
            <person name="Sharma T.R."/>
            <person name="Mohapatra T."/>
            <person name="Singh N.K."/>
            <person name="Messing J."/>
            <person name="Nelson A.B."/>
            <person name="Fuks G."/>
            <person name="Kavchok S."/>
            <person name="Keizer G."/>
            <person name="Linton E."/>
            <person name="Llaca V."/>
            <person name="Song R."/>
            <person name="Tanyolac B."/>
            <person name="Young S."/>
            <person name="Ho-Il K."/>
            <person name="Hahn J.H."/>
            <person name="Sangsakoo G."/>
            <person name="Vanavichit A."/>
            <person name="de Mattos Luiz.A.T."/>
            <person name="Zimmer P.D."/>
            <person name="Malone G."/>
            <person name="Dellagostin O."/>
            <person name="de Oliveira A.C."/>
            <person name="Bevan M."/>
            <person name="Bancroft I."/>
            <person name="Minx P."/>
            <person name="Cordum H."/>
            <person name="Wilson R."/>
            <person name="Cheng Z."/>
            <person name="Jin W."/>
            <person name="Jiang J."/>
            <person name="Leong S.A."/>
            <person name="Iwama H."/>
            <person name="Gojobori T."/>
            <person name="Itoh T."/>
            <person name="Niimura Y."/>
            <person name="Fujii Y."/>
            <person name="Habara T."/>
            <person name="Sakai H."/>
            <person name="Sato Y."/>
            <person name="Wilson G."/>
            <person name="Kumar K."/>
            <person name="McCouch S."/>
            <person name="Juretic N."/>
            <person name="Hoen D."/>
            <person name="Wright S."/>
            <person name="Bruskiewich R."/>
            <person name="Bureau T."/>
            <person name="Miyao A."/>
            <person name="Hirochika H."/>
            <person name="Nishikawa T."/>
            <person name="Kadowaki K."/>
            <person name="Sugiura M."/>
            <person name="Burr B."/>
            <person name="Sasaki T."/>
        </authorList>
    </citation>
    <scope>NUCLEOTIDE SEQUENCE [LARGE SCALE GENOMIC DNA]</scope>
    <source>
        <strain evidence="4">cv. Nipponbare</strain>
    </source>
</reference>
<dbReference type="PaxDb" id="39947-A0A0P0XVH2"/>
<keyword evidence="4" id="KW-1185">Reference proteome</keyword>
<sequence length="152" mass="15633">KTSSNHKTRYVRSLNYTKLVTIGHLAVLIPVLSYVAAETAWAPHVGLLFLSLLSLPLLSLFSGSGQAGAGARPRGGGGGPAGRGGRGGPAAGDVAAAAAETTRDQGSKAAATTTTREQGRASAAARVRSRLRHHQRPQDGAMFLLHSRAGFP</sequence>
<dbReference type="Gramene" id="Os10t0483700-00">
    <property type="protein sequence ID" value="Os10t0483700-00"/>
    <property type="gene ID" value="Os10g0483700"/>
</dbReference>